<name>A0A6A5XR28_9PLEO</name>
<evidence type="ECO:0000313" key="2">
    <source>
        <dbReference type="Proteomes" id="UP000799778"/>
    </source>
</evidence>
<dbReference type="GeneID" id="54285280"/>
<sequence length="65" mass="7110">MTRGYAGKLDGRVQFRTYVIALPDCDCGAHSITVLGYHLADVMLRGIPARRVGQCEADKKIEICG</sequence>
<reference evidence="1" key="1">
    <citation type="journal article" date="2020" name="Stud. Mycol.">
        <title>101 Dothideomycetes genomes: a test case for predicting lifestyles and emergence of pathogens.</title>
        <authorList>
            <person name="Haridas S."/>
            <person name="Albert R."/>
            <person name="Binder M."/>
            <person name="Bloem J."/>
            <person name="Labutti K."/>
            <person name="Salamov A."/>
            <person name="Andreopoulos B."/>
            <person name="Baker S."/>
            <person name="Barry K."/>
            <person name="Bills G."/>
            <person name="Bluhm B."/>
            <person name="Cannon C."/>
            <person name="Castanera R."/>
            <person name="Culley D."/>
            <person name="Daum C."/>
            <person name="Ezra D."/>
            <person name="Gonzalez J."/>
            <person name="Henrissat B."/>
            <person name="Kuo A."/>
            <person name="Liang C."/>
            <person name="Lipzen A."/>
            <person name="Lutzoni F."/>
            <person name="Magnuson J."/>
            <person name="Mondo S."/>
            <person name="Nolan M."/>
            <person name="Ohm R."/>
            <person name="Pangilinan J."/>
            <person name="Park H.-J."/>
            <person name="Ramirez L."/>
            <person name="Alfaro M."/>
            <person name="Sun H."/>
            <person name="Tritt A."/>
            <person name="Yoshinaga Y."/>
            <person name="Zwiers L.-H."/>
            <person name="Turgeon B."/>
            <person name="Goodwin S."/>
            <person name="Spatafora J."/>
            <person name="Crous P."/>
            <person name="Grigoriev I."/>
        </authorList>
    </citation>
    <scope>NUCLEOTIDE SEQUENCE</scope>
    <source>
        <strain evidence="1">CBS 175.79</strain>
    </source>
</reference>
<accession>A0A6A5XR28</accession>
<gene>
    <name evidence="1" type="ORF">BU24DRAFT_422049</name>
</gene>
<organism evidence="1 2">
    <name type="scientific">Aaosphaeria arxii CBS 175.79</name>
    <dbReference type="NCBI Taxonomy" id="1450172"/>
    <lineage>
        <taxon>Eukaryota</taxon>
        <taxon>Fungi</taxon>
        <taxon>Dikarya</taxon>
        <taxon>Ascomycota</taxon>
        <taxon>Pezizomycotina</taxon>
        <taxon>Dothideomycetes</taxon>
        <taxon>Pleosporomycetidae</taxon>
        <taxon>Pleosporales</taxon>
        <taxon>Pleosporales incertae sedis</taxon>
        <taxon>Aaosphaeria</taxon>
    </lineage>
</organism>
<dbReference type="RefSeq" id="XP_033384077.1">
    <property type="nucleotide sequence ID" value="XM_033527883.1"/>
</dbReference>
<dbReference type="Proteomes" id="UP000799778">
    <property type="component" value="Unassembled WGS sequence"/>
</dbReference>
<keyword evidence="2" id="KW-1185">Reference proteome</keyword>
<protein>
    <submittedName>
        <fullName evidence="1">Uncharacterized protein</fullName>
    </submittedName>
</protein>
<dbReference type="EMBL" id="ML978069">
    <property type="protein sequence ID" value="KAF2015738.1"/>
    <property type="molecule type" value="Genomic_DNA"/>
</dbReference>
<dbReference type="AlphaFoldDB" id="A0A6A5XR28"/>
<evidence type="ECO:0000313" key="1">
    <source>
        <dbReference type="EMBL" id="KAF2015738.1"/>
    </source>
</evidence>
<proteinExistence type="predicted"/>